<evidence type="ECO:0000313" key="8">
    <source>
        <dbReference type="Proteomes" id="UP000887566"/>
    </source>
</evidence>
<feature type="region of interest" description="Disordered" evidence="6">
    <location>
        <begin position="429"/>
        <end position="464"/>
    </location>
</feature>
<feature type="compositionally biased region" description="Low complexity" evidence="6">
    <location>
        <begin position="1"/>
        <end position="29"/>
    </location>
</feature>
<feature type="compositionally biased region" description="Low complexity" evidence="6">
    <location>
        <begin position="429"/>
        <end position="442"/>
    </location>
</feature>
<feature type="region of interest" description="Disordered" evidence="6">
    <location>
        <begin position="530"/>
        <end position="554"/>
    </location>
</feature>
<comment type="similarity">
    <text evidence="2">Belongs to the TMEM151 family.</text>
</comment>
<name>A0A914ULD2_9BILA</name>
<feature type="transmembrane region" description="Helical" evidence="7">
    <location>
        <begin position="89"/>
        <end position="108"/>
    </location>
</feature>
<evidence type="ECO:0000313" key="9">
    <source>
        <dbReference type="WBParaSite" id="PSAMB.scaffold1083size36143.g10907.t1"/>
    </source>
</evidence>
<feature type="region of interest" description="Disordered" evidence="6">
    <location>
        <begin position="1"/>
        <end position="32"/>
    </location>
</feature>
<organism evidence="8 9">
    <name type="scientific">Plectus sambesii</name>
    <dbReference type="NCBI Taxonomy" id="2011161"/>
    <lineage>
        <taxon>Eukaryota</taxon>
        <taxon>Metazoa</taxon>
        <taxon>Ecdysozoa</taxon>
        <taxon>Nematoda</taxon>
        <taxon>Chromadorea</taxon>
        <taxon>Plectida</taxon>
        <taxon>Plectina</taxon>
        <taxon>Plectoidea</taxon>
        <taxon>Plectidae</taxon>
        <taxon>Plectus</taxon>
    </lineage>
</organism>
<evidence type="ECO:0000256" key="6">
    <source>
        <dbReference type="SAM" id="MobiDB-lite"/>
    </source>
</evidence>
<dbReference type="Pfam" id="PF14857">
    <property type="entry name" value="TMEM151"/>
    <property type="match status" value="1"/>
</dbReference>
<evidence type="ECO:0000256" key="4">
    <source>
        <dbReference type="ARBA" id="ARBA00022989"/>
    </source>
</evidence>
<feature type="transmembrane region" description="Helical" evidence="7">
    <location>
        <begin position="49"/>
        <end position="69"/>
    </location>
</feature>
<proteinExistence type="inferred from homology"/>
<dbReference type="InterPro" id="IPR026767">
    <property type="entry name" value="Tmem151"/>
</dbReference>
<protein>
    <submittedName>
        <fullName evidence="9">Transmembrane protein 151B</fullName>
    </submittedName>
</protein>
<keyword evidence="5 7" id="KW-0472">Membrane</keyword>
<dbReference type="WBParaSite" id="PSAMB.scaffold1083size36143.g10907.t1">
    <property type="protein sequence ID" value="PSAMB.scaffold1083size36143.g10907.t1"/>
    <property type="gene ID" value="PSAMB.scaffold1083size36143.g10907"/>
</dbReference>
<dbReference type="GO" id="GO:0016020">
    <property type="term" value="C:membrane"/>
    <property type="evidence" value="ECO:0007669"/>
    <property type="project" value="UniProtKB-SubCell"/>
</dbReference>
<dbReference type="PANTHER" id="PTHR31893">
    <property type="entry name" value="TRANSMEMBRANE PROTEIN 151 HOMOLOG"/>
    <property type="match status" value="1"/>
</dbReference>
<evidence type="ECO:0000256" key="3">
    <source>
        <dbReference type="ARBA" id="ARBA00022692"/>
    </source>
</evidence>
<dbReference type="Proteomes" id="UP000887566">
    <property type="component" value="Unplaced"/>
</dbReference>
<dbReference type="AlphaFoldDB" id="A0A914ULD2"/>
<keyword evidence="4 7" id="KW-1133">Transmembrane helix</keyword>
<evidence type="ECO:0000256" key="5">
    <source>
        <dbReference type="ARBA" id="ARBA00023136"/>
    </source>
</evidence>
<dbReference type="PANTHER" id="PTHR31893:SF5">
    <property type="entry name" value="TRANSMEMBRANE PROTEIN 151 HOMOLOG"/>
    <property type="match status" value="1"/>
</dbReference>
<evidence type="ECO:0000256" key="1">
    <source>
        <dbReference type="ARBA" id="ARBA00004141"/>
    </source>
</evidence>
<reference evidence="9" key="1">
    <citation type="submission" date="2022-11" db="UniProtKB">
        <authorList>
            <consortium name="WormBaseParasite"/>
        </authorList>
    </citation>
    <scope>IDENTIFICATION</scope>
</reference>
<comment type="subcellular location">
    <subcellularLocation>
        <location evidence="1">Membrane</location>
        <topology evidence="1">Multi-pass membrane protein</topology>
    </subcellularLocation>
</comment>
<evidence type="ECO:0000256" key="7">
    <source>
        <dbReference type="SAM" id="Phobius"/>
    </source>
</evidence>
<sequence length="554" mass="63520">MATAQEPSSTTTTAAAASGARRTTTVASADANTQKPQRRNLFRSIRRNCHWKCLLITLLIDLCIVYVVWCRLRFNAYSKIVSEHGPCAQGYNFIPIAFGVMLFIVYIMECWHCRTRLDMVNQVEVNEVYDYVSKLKAAMPIVWWRSVCYHYIRRTRQVTRYRNGDAITTTQVYYERVNSHSAGNVFLYGICGVKDISKKLVDLELFPVTKIRFSKGFVFSNLQAANEFEEQRTRFFNENELRDDYMEVREGLDLVDQPFKDFVLTFANPNKRPWYTSQWTFWLLSMILLSWPLRVYVEWRTAYVNYQVTKLFGTNYLSPSSVNYTGPLTRTSSIDSRDLEAVAQNGFFIVPSYSEALLMDPVSCQQQIIHDRRGNIHIQTRQRWRQNGNEASDTLCNENVIPNYGAFIAESRLPAAVISNATAIPPLMPSSRSRSLSMLPRPGSRRQRERDRQTTTHRSISIGSLSAAAARYGNRAPIYQTLPTTPEDLDYPDEPPPTYEVALRMCAPLYERLRRSANSITRLPSFLQLSRSSSKDMASRSDLPGGSRDSDTLL</sequence>
<evidence type="ECO:0000256" key="2">
    <source>
        <dbReference type="ARBA" id="ARBA00009583"/>
    </source>
</evidence>
<accession>A0A914ULD2</accession>
<keyword evidence="8" id="KW-1185">Reference proteome</keyword>
<keyword evidence="3 7" id="KW-0812">Transmembrane</keyword>